<keyword evidence="4" id="KW-1185">Reference proteome</keyword>
<name>G7JH75_MEDTR</name>
<reference evidence="5" key="4">
    <citation type="journal article" date="2018" name="Nat. Plants">
        <title>Whole-genome landscape of Medicago truncatula symbiotic genes.</title>
        <authorList>
            <person name="Pecrix Y."/>
            <person name="Staton S.E."/>
            <person name="Sallet E."/>
            <person name="Lelandais-Briere C."/>
            <person name="Moreau S."/>
            <person name="Carrere S."/>
            <person name="Blein T."/>
            <person name="Jardinaud M.F."/>
            <person name="Latrasse D."/>
            <person name="Zouine M."/>
            <person name="Zahm M."/>
            <person name="Kreplak J."/>
            <person name="Mayjonade B."/>
            <person name="Satge C."/>
            <person name="Perez M."/>
            <person name="Cauet S."/>
            <person name="Marande W."/>
            <person name="Chantry-Darmon C."/>
            <person name="Lopez-Roques C."/>
            <person name="Bouchez O."/>
            <person name="Berard A."/>
            <person name="Debelle F."/>
            <person name="Munos S."/>
            <person name="Bendahmane A."/>
            <person name="Berges H."/>
            <person name="Niebel A."/>
            <person name="Buitink J."/>
            <person name="Frugier F."/>
            <person name="Benhamed M."/>
            <person name="Crespi M."/>
            <person name="Gouzy J."/>
            <person name="Gamas P."/>
        </authorList>
    </citation>
    <scope>NUCLEOTIDE SEQUENCE [LARGE SCALE GENOMIC DNA]</scope>
    <source>
        <strain evidence="5">cv. Jemalong A17</strain>
    </source>
</reference>
<proteinExistence type="predicted"/>
<organism evidence="1 4">
    <name type="scientific">Medicago truncatula</name>
    <name type="common">Barrel medic</name>
    <name type="synonym">Medicago tribuloides</name>
    <dbReference type="NCBI Taxonomy" id="3880"/>
    <lineage>
        <taxon>Eukaryota</taxon>
        <taxon>Viridiplantae</taxon>
        <taxon>Streptophyta</taxon>
        <taxon>Embryophyta</taxon>
        <taxon>Tracheophyta</taxon>
        <taxon>Spermatophyta</taxon>
        <taxon>Magnoliopsida</taxon>
        <taxon>eudicotyledons</taxon>
        <taxon>Gunneridae</taxon>
        <taxon>Pentapetalae</taxon>
        <taxon>rosids</taxon>
        <taxon>fabids</taxon>
        <taxon>Fabales</taxon>
        <taxon>Fabaceae</taxon>
        <taxon>Papilionoideae</taxon>
        <taxon>50 kb inversion clade</taxon>
        <taxon>NPAAA clade</taxon>
        <taxon>Hologalegina</taxon>
        <taxon>IRL clade</taxon>
        <taxon>Trifolieae</taxon>
        <taxon>Medicago</taxon>
    </lineage>
</organism>
<accession>G7JH75</accession>
<dbReference type="PaxDb" id="3880-AES88271"/>
<protein>
    <submittedName>
        <fullName evidence="1">Cytochrome C biogenesis protein ccsA, putative</fullName>
    </submittedName>
</protein>
<reference evidence="3" key="3">
    <citation type="submission" date="2015-04" db="UniProtKB">
        <authorList>
            <consortium name="EnsemblPlants"/>
        </authorList>
    </citation>
    <scope>IDENTIFICATION</scope>
    <source>
        <strain evidence="3">cv. Jemalong A17</strain>
    </source>
</reference>
<dbReference type="Gramene" id="rna25183">
    <property type="protein sequence ID" value="RHN62591.1"/>
    <property type="gene ID" value="gene25183"/>
</dbReference>
<dbReference type="EMBL" id="CM001220">
    <property type="protein sequence ID" value="AES88271.1"/>
    <property type="molecule type" value="Genomic_DNA"/>
</dbReference>
<dbReference type="HOGENOM" id="CLU_010721_2_1_1"/>
<dbReference type="AlphaFoldDB" id="G7JH75"/>
<reference evidence="2" key="5">
    <citation type="journal article" date="2018" name="Nat. Plants">
        <title>Whole-genome landscape of Medicago truncatula symbiotic genes.</title>
        <authorList>
            <person name="Pecrix Y."/>
            <person name="Gamas P."/>
            <person name="Carrere S."/>
        </authorList>
    </citation>
    <scope>NUCLEOTIDE SEQUENCE</scope>
    <source>
        <tissue evidence="2">Leaves</tissue>
    </source>
</reference>
<sequence>MRTMFDYHADYIEPQLLIKILNYVSSHNDHLHELGIYVRGYSCLIMSRVSSCRALTSLKFSLSSIRRYDIRETLFPKNLNLPLLSSLVLENFAFCGGGLVLENFAFCGGENGCAEPFSTFTKLNSLILRSCEVKDAQILSISSETLVKLALLDNFAKIELSVPSLCTFTFTGDLIQKICGSSLSSIKQVNIDHEISPSVNNALALLSCLQDLANVELLTVNSTTLEILSLVPDLLEVKLPSFCNLRSLEVKMIPLHHGHLFLLMKDVMLKKVAAKSSKEADKLRKAFKAGLELPAIPDGIVDFLRQNPSSAEVNITTDYPGCFNLKQVEESIKGEKIINYRSQIATPASFSVAPACADESAFAPASAVASASAAPPSLHLCRAEI</sequence>
<evidence type="ECO:0000313" key="2">
    <source>
        <dbReference type="EMBL" id="RHN62591.1"/>
    </source>
</evidence>
<dbReference type="Proteomes" id="UP000002051">
    <property type="component" value="Chromosome 4"/>
</dbReference>
<gene>
    <name evidence="1" type="ordered locus">MTR_4g051560</name>
    <name evidence="2" type="ORF">MtrunA17_Chr4g0049091</name>
</gene>
<reference evidence="1 4" key="1">
    <citation type="journal article" date="2011" name="Nature">
        <title>The Medicago genome provides insight into the evolution of rhizobial symbioses.</title>
        <authorList>
            <person name="Young N.D."/>
            <person name="Debelle F."/>
            <person name="Oldroyd G.E."/>
            <person name="Geurts R."/>
            <person name="Cannon S.B."/>
            <person name="Udvardi M.K."/>
            <person name="Benedito V.A."/>
            <person name="Mayer K.F."/>
            <person name="Gouzy J."/>
            <person name="Schoof H."/>
            <person name="Van de Peer Y."/>
            <person name="Proost S."/>
            <person name="Cook D.R."/>
            <person name="Meyers B.C."/>
            <person name="Spannagl M."/>
            <person name="Cheung F."/>
            <person name="De Mita S."/>
            <person name="Krishnakumar V."/>
            <person name="Gundlach H."/>
            <person name="Zhou S."/>
            <person name="Mudge J."/>
            <person name="Bharti A.K."/>
            <person name="Murray J.D."/>
            <person name="Naoumkina M.A."/>
            <person name="Rosen B."/>
            <person name="Silverstein K.A."/>
            <person name="Tang H."/>
            <person name="Rombauts S."/>
            <person name="Zhao P.X."/>
            <person name="Zhou P."/>
            <person name="Barbe V."/>
            <person name="Bardou P."/>
            <person name="Bechner M."/>
            <person name="Bellec A."/>
            <person name="Berger A."/>
            <person name="Berges H."/>
            <person name="Bidwell S."/>
            <person name="Bisseling T."/>
            <person name="Choisne N."/>
            <person name="Couloux A."/>
            <person name="Denny R."/>
            <person name="Deshpande S."/>
            <person name="Dai X."/>
            <person name="Doyle J.J."/>
            <person name="Dudez A.M."/>
            <person name="Farmer A.D."/>
            <person name="Fouteau S."/>
            <person name="Franken C."/>
            <person name="Gibelin C."/>
            <person name="Gish J."/>
            <person name="Goldstein S."/>
            <person name="Gonzalez A.J."/>
            <person name="Green P.J."/>
            <person name="Hallab A."/>
            <person name="Hartog M."/>
            <person name="Hua A."/>
            <person name="Humphray S.J."/>
            <person name="Jeong D.H."/>
            <person name="Jing Y."/>
            <person name="Jocker A."/>
            <person name="Kenton S.M."/>
            <person name="Kim D.J."/>
            <person name="Klee K."/>
            <person name="Lai H."/>
            <person name="Lang C."/>
            <person name="Lin S."/>
            <person name="Macmil S.L."/>
            <person name="Magdelenat G."/>
            <person name="Matthews L."/>
            <person name="McCorrison J."/>
            <person name="Monaghan E.L."/>
            <person name="Mun J.H."/>
            <person name="Najar F.Z."/>
            <person name="Nicholson C."/>
            <person name="Noirot C."/>
            <person name="O'Bleness M."/>
            <person name="Paule C.R."/>
            <person name="Poulain J."/>
            <person name="Prion F."/>
            <person name="Qin B."/>
            <person name="Qu C."/>
            <person name="Retzel E.F."/>
            <person name="Riddle C."/>
            <person name="Sallet E."/>
            <person name="Samain S."/>
            <person name="Samson N."/>
            <person name="Sanders I."/>
            <person name="Saurat O."/>
            <person name="Scarpelli C."/>
            <person name="Schiex T."/>
            <person name="Segurens B."/>
            <person name="Severin A.J."/>
            <person name="Sherrier D.J."/>
            <person name="Shi R."/>
            <person name="Sims S."/>
            <person name="Singer S.R."/>
            <person name="Sinharoy S."/>
            <person name="Sterck L."/>
            <person name="Viollet A."/>
            <person name="Wang B.B."/>
            <person name="Wang K."/>
            <person name="Wang M."/>
            <person name="Wang X."/>
            <person name="Warfsmann J."/>
            <person name="Weissenbach J."/>
            <person name="White D.D."/>
            <person name="White J.D."/>
            <person name="Wiley G.B."/>
            <person name="Wincker P."/>
            <person name="Xing Y."/>
            <person name="Yang L."/>
            <person name="Yao Z."/>
            <person name="Ying F."/>
            <person name="Zhai J."/>
            <person name="Zhou L."/>
            <person name="Zuber A."/>
            <person name="Denarie J."/>
            <person name="Dixon R.A."/>
            <person name="May G.D."/>
            <person name="Schwartz D.C."/>
            <person name="Rogers J."/>
            <person name="Quetier F."/>
            <person name="Town C.D."/>
            <person name="Roe B.A."/>
        </authorList>
    </citation>
    <scope>NUCLEOTIDE SEQUENCE [LARGE SCALE GENOMIC DNA]</scope>
    <source>
        <strain evidence="1">A17</strain>
        <strain evidence="3 4">cv. Jemalong A17</strain>
    </source>
</reference>
<evidence type="ECO:0000313" key="4">
    <source>
        <dbReference type="Proteomes" id="UP000002051"/>
    </source>
</evidence>
<dbReference type="EnsemblPlants" id="AES88271">
    <property type="protein sequence ID" value="AES88271"/>
    <property type="gene ID" value="MTR_4g051560"/>
</dbReference>
<evidence type="ECO:0000313" key="3">
    <source>
        <dbReference type="EnsemblPlants" id="AES88271"/>
    </source>
</evidence>
<evidence type="ECO:0000313" key="5">
    <source>
        <dbReference type="Proteomes" id="UP000265566"/>
    </source>
</evidence>
<reference evidence="1 4" key="2">
    <citation type="journal article" date="2014" name="BMC Genomics">
        <title>An improved genome release (version Mt4.0) for the model legume Medicago truncatula.</title>
        <authorList>
            <person name="Tang H."/>
            <person name="Krishnakumar V."/>
            <person name="Bidwell S."/>
            <person name="Rosen B."/>
            <person name="Chan A."/>
            <person name="Zhou S."/>
            <person name="Gentzbittel L."/>
            <person name="Childs K.L."/>
            <person name="Yandell M."/>
            <person name="Gundlach H."/>
            <person name="Mayer K.F."/>
            <person name="Schwartz D.C."/>
            <person name="Town C.D."/>
        </authorList>
    </citation>
    <scope>GENOME REANNOTATION</scope>
    <source>
        <strain evidence="3 4">cv. Jemalong A17</strain>
    </source>
</reference>
<evidence type="ECO:0000313" key="1">
    <source>
        <dbReference type="EMBL" id="AES88271.1"/>
    </source>
</evidence>
<dbReference type="EMBL" id="PSQE01000004">
    <property type="protein sequence ID" value="RHN62591.1"/>
    <property type="molecule type" value="Genomic_DNA"/>
</dbReference>
<dbReference type="Proteomes" id="UP000265566">
    <property type="component" value="Chromosome 4"/>
</dbReference>